<evidence type="ECO:0008006" key="3">
    <source>
        <dbReference type="Google" id="ProtNLM"/>
    </source>
</evidence>
<comment type="caution">
    <text evidence="1">The sequence shown here is derived from an EMBL/GenBank/DDBJ whole genome shotgun (WGS) entry which is preliminary data.</text>
</comment>
<evidence type="ECO:0000313" key="1">
    <source>
        <dbReference type="EMBL" id="KFI54428.1"/>
    </source>
</evidence>
<accession>A0A087A6M8</accession>
<dbReference type="STRING" id="1437609.BCAL_1363"/>
<gene>
    <name evidence="1" type="ORF">BCAL_1363</name>
</gene>
<dbReference type="Proteomes" id="UP000029072">
    <property type="component" value="Unassembled WGS sequence"/>
</dbReference>
<dbReference type="EMBL" id="JGYS01000008">
    <property type="protein sequence ID" value="KFI54428.1"/>
    <property type="molecule type" value="Genomic_DNA"/>
</dbReference>
<protein>
    <recommendedName>
        <fullName evidence="3">CTP synthase</fullName>
    </recommendedName>
</protein>
<proteinExistence type="predicted"/>
<dbReference type="RefSeq" id="WP_043165663.1">
    <property type="nucleotide sequence ID" value="NZ_JDUV01000007.1"/>
</dbReference>
<dbReference type="eggNOG" id="COG5340">
    <property type="taxonomic scope" value="Bacteria"/>
</dbReference>
<sequence>MKQHKVVNTLIRESEEQRRCLYGGDDAVRRALRRRYSIGELVSPYPNIYARPEYWKGLNACKRSLYVARTLHLMHPKWVFTGLTALDAYGFDHTWRLHGETVMIADNRGRGDRVMANQGSYTLRRVFVPTIRASMIAGIPVTDAGRTLVECARQVSFIQALPMFDSAIRKGIAMDDVRAACRGSRSDLTSVLRVLQYANGKCENGGESMVYGVIVSGGYAVPEFQVEFRTADRAYRVDFLWRLHDGRIIVLEYDGMRKYSDPSMAGRRSIKQVVSDQLTRDQSLRSLGVTTIVHCDYDDVVAQKPLLRKLSDAGVPWIGRPW</sequence>
<dbReference type="AlphaFoldDB" id="A0A087A6M8"/>
<organism evidence="1 2">
    <name type="scientific">Bifidobacterium callitrichos DSM 23973</name>
    <dbReference type="NCBI Taxonomy" id="1437609"/>
    <lineage>
        <taxon>Bacteria</taxon>
        <taxon>Bacillati</taxon>
        <taxon>Actinomycetota</taxon>
        <taxon>Actinomycetes</taxon>
        <taxon>Bifidobacteriales</taxon>
        <taxon>Bifidobacteriaceae</taxon>
        <taxon>Bifidobacterium</taxon>
    </lineage>
</organism>
<evidence type="ECO:0000313" key="2">
    <source>
        <dbReference type="Proteomes" id="UP000029072"/>
    </source>
</evidence>
<name>A0A087A6M8_9BIFI</name>
<reference evidence="1 2" key="1">
    <citation type="submission" date="2014-03" db="EMBL/GenBank/DDBJ databases">
        <title>Genomics of Bifidobacteria.</title>
        <authorList>
            <person name="Ventura M."/>
            <person name="Milani C."/>
            <person name="Lugli G.A."/>
        </authorList>
    </citation>
    <scope>NUCLEOTIDE SEQUENCE [LARGE SCALE GENOMIC DNA]</scope>
    <source>
        <strain evidence="1 2">DSM 23973</strain>
    </source>
</reference>